<reference evidence="2 3" key="2">
    <citation type="journal article" date="2019" name="Plant Biotechnol. J.">
        <title>The red bayberry genome and genetic basis of sex determination.</title>
        <authorList>
            <person name="Jia H.M."/>
            <person name="Jia H.J."/>
            <person name="Cai Q.L."/>
            <person name="Wang Y."/>
            <person name="Zhao H.B."/>
            <person name="Yang W.F."/>
            <person name="Wang G.Y."/>
            <person name="Li Y.H."/>
            <person name="Zhan D.L."/>
            <person name="Shen Y.T."/>
            <person name="Niu Q.F."/>
            <person name="Chang L."/>
            <person name="Qiu J."/>
            <person name="Zhao L."/>
            <person name="Xie H.B."/>
            <person name="Fu W.Y."/>
            <person name="Jin J."/>
            <person name="Li X.W."/>
            <person name="Jiao Y."/>
            <person name="Zhou C.C."/>
            <person name="Tu T."/>
            <person name="Chai C.Y."/>
            <person name="Gao J.L."/>
            <person name="Fan L.J."/>
            <person name="van de Weg E."/>
            <person name="Wang J.Y."/>
            <person name="Gao Z.S."/>
        </authorList>
    </citation>
    <scope>NUCLEOTIDE SEQUENCE [LARGE SCALE GENOMIC DNA]</scope>
    <source>
        <tissue evidence="2">Leaves</tissue>
    </source>
</reference>
<protein>
    <submittedName>
        <fullName evidence="2">Uncharacterized protein</fullName>
    </submittedName>
</protein>
<reference evidence="2" key="3">
    <citation type="submission" date="2019-09" db="EMBL/GenBank/DDBJ databases">
        <authorList>
            <person name="Gao Z."/>
        </authorList>
    </citation>
    <scope>NUCLEOTIDE SEQUENCE</scope>
    <source>
        <tissue evidence="2">Leaves</tissue>
    </source>
</reference>
<name>A0A6A1WST8_9ROSI</name>
<evidence type="ECO:0000313" key="3">
    <source>
        <dbReference type="Proteomes" id="UP000516437"/>
    </source>
</evidence>
<evidence type="ECO:0000313" key="2">
    <source>
        <dbReference type="EMBL" id="KAB1226877.1"/>
    </source>
</evidence>
<reference evidence="2" key="1">
    <citation type="submission" date="2018-07" db="EMBL/GenBank/DDBJ databases">
        <authorList>
            <person name="Gao Z.-S."/>
            <person name="Jia H.-M."/>
            <person name="Jia H.-J."/>
            <person name="Cai Q.-L."/>
            <person name="Wang Y."/>
            <person name="Zhao H.-B."/>
        </authorList>
    </citation>
    <scope>NUCLEOTIDE SEQUENCE</scope>
    <source>
        <tissue evidence="2">Leaves</tissue>
    </source>
</reference>
<proteinExistence type="predicted"/>
<dbReference type="AlphaFoldDB" id="A0A6A1WST8"/>
<sequence length="87" mass="9765">MCGGTGKWKALNRNRAKDVYEFTECPNCYGRGKRALFVYGLVYQITKVYLGGLTRDNYLIRCIMVGCCQVLKNNDAGITSQNDTCLP</sequence>
<evidence type="ECO:0000313" key="1">
    <source>
        <dbReference type="EMBL" id="KAB1226864.1"/>
    </source>
</evidence>
<comment type="caution">
    <text evidence="2">The sequence shown here is derived from an EMBL/GenBank/DDBJ whole genome shotgun (WGS) entry which is preliminary data.</text>
</comment>
<dbReference type="EMBL" id="RXIC02000019">
    <property type="protein sequence ID" value="KAB1226877.1"/>
    <property type="molecule type" value="Genomic_DNA"/>
</dbReference>
<dbReference type="EMBL" id="RXIC02000019">
    <property type="protein sequence ID" value="KAB1226864.1"/>
    <property type="molecule type" value="Genomic_DNA"/>
</dbReference>
<gene>
    <name evidence="1" type="ORF">CJ030_MR1G002647</name>
    <name evidence="2" type="ORF">CJ030_MR1G002660</name>
</gene>
<dbReference type="Proteomes" id="UP000516437">
    <property type="component" value="Chromosome 1"/>
</dbReference>
<accession>A0A6A1WST8</accession>
<dbReference type="OrthoDB" id="513375at2759"/>
<organism evidence="2 3">
    <name type="scientific">Morella rubra</name>
    <name type="common">Chinese bayberry</name>
    <dbReference type="NCBI Taxonomy" id="262757"/>
    <lineage>
        <taxon>Eukaryota</taxon>
        <taxon>Viridiplantae</taxon>
        <taxon>Streptophyta</taxon>
        <taxon>Embryophyta</taxon>
        <taxon>Tracheophyta</taxon>
        <taxon>Spermatophyta</taxon>
        <taxon>Magnoliopsida</taxon>
        <taxon>eudicotyledons</taxon>
        <taxon>Gunneridae</taxon>
        <taxon>Pentapetalae</taxon>
        <taxon>rosids</taxon>
        <taxon>fabids</taxon>
        <taxon>Fagales</taxon>
        <taxon>Myricaceae</taxon>
        <taxon>Morella</taxon>
    </lineage>
</organism>
<keyword evidence="3" id="KW-1185">Reference proteome</keyword>